<evidence type="ECO:0000313" key="3">
    <source>
        <dbReference type="Proteomes" id="UP001359485"/>
    </source>
</evidence>
<feature type="compositionally biased region" description="Basic and acidic residues" evidence="1">
    <location>
        <begin position="31"/>
        <end position="45"/>
    </location>
</feature>
<evidence type="ECO:0000256" key="1">
    <source>
        <dbReference type="SAM" id="MobiDB-lite"/>
    </source>
</evidence>
<name>A0ABR1AZE3_POLSC</name>
<reference evidence="2 3" key="1">
    <citation type="submission" date="2023-09" db="EMBL/GenBank/DDBJ databases">
        <title>Genomes of two closely related lineages of the louse Polyplax serrata with different host specificities.</title>
        <authorList>
            <person name="Martinu J."/>
            <person name="Tarabai H."/>
            <person name="Stefka J."/>
            <person name="Hypsa V."/>
        </authorList>
    </citation>
    <scope>NUCLEOTIDE SEQUENCE [LARGE SCALE GENOMIC DNA]</scope>
    <source>
        <strain evidence="2">98ZLc_SE</strain>
    </source>
</reference>
<dbReference type="EMBL" id="JAWJWF010000005">
    <property type="protein sequence ID" value="KAK6631926.1"/>
    <property type="molecule type" value="Genomic_DNA"/>
</dbReference>
<feature type="region of interest" description="Disordered" evidence="1">
    <location>
        <begin position="1"/>
        <end position="90"/>
    </location>
</feature>
<sequence length="90" mass="9698">MSGTSGVPQGYKGRLRTGYHGSAPPVPVIHSKGETGLGERRRNPGDGKGGGARSNADQLWIVPSQDTTRDHGVVRHERREDPLSDLLENN</sequence>
<proteinExistence type="predicted"/>
<gene>
    <name evidence="2" type="ORF">RUM44_006956</name>
</gene>
<accession>A0ABR1AZE3</accession>
<comment type="caution">
    <text evidence="2">The sequence shown here is derived from an EMBL/GenBank/DDBJ whole genome shotgun (WGS) entry which is preliminary data.</text>
</comment>
<keyword evidence="3" id="KW-1185">Reference proteome</keyword>
<organism evidence="2 3">
    <name type="scientific">Polyplax serrata</name>
    <name type="common">Common mouse louse</name>
    <dbReference type="NCBI Taxonomy" id="468196"/>
    <lineage>
        <taxon>Eukaryota</taxon>
        <taxon>Metazoa</taxon>
        <taxon>Ecdysozoa</taxon>
        <taxon>Arthropoda</taxon>
        <taxon>Hexapoda</taxon>
        <taxon>Insecta</taxon>
        <taxon>Pterygota</taxon>
        <taxon>Neoptera</taxon>
        <taxon>Paraneoptera</taxon>
        <taxon>Psocodea</taxon>
        <taxon>Troctomorpha</taxon>
        <taxon>Phthiraptera</taxon>
        <taxon>Anoplura</taxon>
        <taxon>Polyplacidae</taxon>
        <taxon>Polyplax</taxon>
    </lineage>
</organism>
<dbReference type="Proteomes" id="UP001359485">
    <property type="component" value="Unassembled WGS sequence"/>
</dbReference>
<evidence type="ECO:0000313" key="2">
    <source>
        <dbReference type="EMBL" id="KAK6631926.1"/>
    </source>
</evidence>
<protein>
    <submittedName>
        <fullName evidence="2">Uncharacterized protein</fullName>
    </submittedName>
</protein>
<feature type="compositionally biased region" description="Basic and acidic residues" evidence="1">
    <location>
        <begin position="67"/>
        <end position="82"/>
    </location>
</feature>